<dbReference type="GO" id="GO:0018996">
    <property type="term" value="P:molting cycle, collagen and cuticulin-based cuticle"/>
    <property type="evidence" value="ECO:0007669"/>
    <property type="project" value="UniProtKB-ARBA"/>
</dbReference>
<evidence type="ECO:0000313" key="11">
    <source>
        <dbReference type="EnsemblMetazoa" id="CLYHEMP005365.3"/>
    </source>
</evidence>
<feature type="binding site" evidence="8">
    <location>
        <position position="173"/>
    </location>
    <ligand>
        <name>Zn(2+)</name>
        <dbReference type="ChEBI" id="CHEBI:29105"/>
        <note>catalytic</note>
    </ligand>
</feature>
<keyword evidence="1" id="KW-0245">EGF-like domain</keyword>
<sequence length="310" mass="35107">MATLICYIATILLAILVASSFSLPHDEKVEEEVIPYPNPEEGNKFEGDIILDPDQMLAVIEQDSKRAGSQFAAIRARNWKANGMAIPIPYYINPALGYKAKGAIKAAVREYIKHTCIKFQEVDKRPLGKAHLHIVKKDGCWSHVGMYNNHEGQELSIGKGCEYKGVVTHEFGHALGLFHEQSRPDRDNYVEIILNNITPGRAGNFKRYSTAMINSLGFKYDYESIMHYTNNAFAKRQGLITIRTKNPAYQNKIGNRHGLSKGDIAQLNKMYCSKLPCYNLESAYQCWLWRPLCKVNSGVKRRCRVTCKLC</sequence>
<dbReference type="PROSITE" id="PS51864">
    <property type="entry name" value="ASTACIN"/>
    <property type="match status" value="1"/>
</dbReference>
<dbReference type="Proteomes" id="UP000594262">
    <property type="component" value="Unplaced"/>
</dbReference>
<dbReference type="FunFam" id="3.40.390.10:FF:000028">
    <property type="entry name" value="Zinc metalloproteinase"/>
    <property type="match status" value="1"/>
</dbReference>
<keyword evidence="2 8" id="KW-0645">Protease</keyword>
<dbReference type="EnsemblMetazoa" id="CLYHEMT005365.3">
    <property type="protein sequence ID" value="CLYHEMP005365.3"/>
    <property type="gene ID" value="CLYHEMG005365"/>
</dbReference>
<accession>A0A7M5V065</accession>
<keyword evidence="9" id="KW-0732">Signal</keyword>
<keyword evidence="12" id="KW-1185">Reference proteome</keyword>
<keyword evidence="3 8" id="KW-0479">Metal-binding</keyword>
<comment type="cofactor">
    <cofactor evidence="8 9">
        <name>Zn(2+)</name>
        <dbReference type="ChEBI" id="CHEBI:29105"/>
    </cofactor>
    <text evidence="8 9">Binds 1 zinc ion per subunit.</text>
</comment>
<feature type="chain" id="PRO_5029942061" description="Metalloendopeptidase" evidence="9">
    <location>
        <begin position="21"/>
        <end position="310"/>
    </location>
</feature>
<dbReference type="EC" id="3.4.24.-" evidence="9"/>
<keyword evidence="6 8" id="KW-0482">Metalloprotease</keyword>
<keyword evidence="5 8" id="KW-0862">Zinc</keyword>
<dbReference type="GO" id="GO:0006508">
    <property type="term" value="P:proteolysis"/>
    <property type="evidence" value="ECO:0007669"/>
    <property type="project" value="UniProtKB-KW"/>
</dbReference>
<comment type="caution">
    <text evidence="8">Lacks conserved residue(s) required for the propagation of feature annotation.</text>
</comment>
<feature type="signal peptide" evidence="9">
    <location>
        <begin position="1"/>
        <end position="20"/>
    </location>
</feature>
<dbReference type="GeneID" id="136800317"/>
<keyword evidence="7" id="KW-1015">Disulfide bond</keyword>
<feature type="domain" description="Peptidase M12A" evidence="10">
    <location>
        <begin position="72"/>
        <end position="273"/>
    </location>
</feature>
<evidence type="ECO:0000256" key="7">
    <source>
        <dbReference type="ARBA" id="ARBA00023157"/>
    </source>
</evidence>
<dbReference type="SUPFAM" id="SSF55486">
    <property type="entry name" value="Metalloproteases ('zincins'), catalytic domain"/>
    <property type="match status" value="1"/>
</dbReference>
<evidence type="ECO:0000259" key="10">
    <source>
        <dbReference type="PROSITE" id="PS51864"/>
    </source>
</evidence>
<dbReference type="GO" id="GO:0008270">
    <property type="term" value="F:zinc ion binding"/>
    <property type="evidence" value="ECO:0007669"/>
    <property type="project" value="UniProtKB-UniRule"/>
</dbReference>
<dbReference type="GO" id="GO:0004222">
    <property type="term" value="F:metalloendopeptidase activity"/>
    <property type="evidence" value="ECO:0007669"/>
    <property type="project" value="UniProtKB-UniRule"/>
</dbReference>
<dbReference type="PRINTS" id="PR00480">
    <property type="entry name" value="ASTACIN"/>
</dbReference>
<feature type="active site" evidence="8">
    <location>
        <position position="170"/>
    </location>
</feature>
<name>A0A7M5V065_9CNID</name>
<dbReference type="OrthoDB" id="29444at2759"/>
<dbReference type="SMART" id="SM00235">
    <property type="entry name" value="ZnMc"/>
    <property type="match status" value="1"/>
</dbReference>
<evidence type="ECO:0000256" key="4">
    <source>
        <dbReference type="ARBA" id="ARBA00022801"/>
    </source>
</evidence>
<feature type="binding site" evidence="8">
    <location>
        <position position="179"/>
    </location>
    <ligand>
        <name>Zn(2+)</name>
        <dbReference type="ChEBI" id="CHEBI:29105"/>
        <note>catalytic</note>
    </ligand>
</feature>
<feature type="binding site" evidence="8">
    <location>
        <position position="169"/>
    </location>
    <ligand>
        <name>Zn(2+)</name>
        <dbReference type="ChEBI" id="CHEBI:29105"/>
        <note>catalytic</note>
    </ligand>
</feature>
<dbReference type="Pfam" id="PF01400">
    <property type="entry name" value="Astacin"/>
    <property type="match status" value="1"/>
</dbReference>
<organism evidence="11 12">
    <name type="scientific">Clytia hemisphaerica</name>
    <dbReference type="NCBI Taxonomy" id="252671"/>
    <lineage>
        <taxon>Eukaryota</taxon>
        <taxon>Metazoa</taxon>
        <taxon>Cnidaria</taxon>
        <taxon>Hydrozoa</taxon>
        <taxon>Hydroidolina</taxon>
        <taxon>Leptothecata</taxon>
        <taxon>Obeliida</taxon>
        <taxon>Clytiidae</taxon>
        <taxon>Clytia</taxon>
    </lineage>
</organism>
<reference evidence="11" key="1">
    <citation type="submission" date="2021-01" db="UniProtKB">
        <authorList>
            <consortium name="EnsemblMetazoa"/>
        </authorList>
    </citation>
    <scope>IDENTIFICATION</scope>
</reference>
<evidence type="ECO:0000256" key="3">
    <source>
        <dbReference type="ARBA" id="ARBA00022723"/>
    </source>
</evidence>
<dbReference type="InterPro" id="IPR034035">
    <property type="entry name" value="Astacin-like_dom"/>
</dbReference>
<evidence type="ECO:0000256" key="6">
    <source>
        <dbReference type="ARBA" id="ARBA00023049"/>
    </source>
</evidence>
<protein>
    <recommendedName>
        <fullName evidence="9">Metalloendopeptidase</fullName>
        <ecNumber evidence="9">3.4.24.-</ecNumber>
    </recommendedName>
</protein>
<dbReference type="InterPro" id="IPR024079">
    <property type="entry name" value="MetalloPept_cat_dom_sf"/>
</dbReference>
<evidence type="ECO:0000256" key="8">
    <source>
        <dbReference type="PROSITE-ProRule" id="PRU01211"/>
    </source>
</evidence>
<evidence type="ECO:0000256" key="1">
    <source>
        <dbReference type="ARBA" id="ARBA00022536"/>
    </source>
</evidence>
<dbReference type="Gene3D" id="3.40.390.10">
    <property type="entry name" value="Collagenase (Catalytic Domain)"/>
    <property type="match status" value="1"/>
</dbReference>
<dbReference type="PANTHER" id="PTHR10127">
    <property type="entry name" value="DISCOIDIN, CUB, EGF, LAMININ , AND ZINC METALLOPROTEASE DOMAIN CONTAINING"/>
    <property type="match status" value="1"/>
</dbReference>
<evidence type="ECO:0000256" key="5">
    <source>
        <dbReference type="ARBA" id="ARBA00022833"/>
    </source>
</evidence>
<dbReference type="PANTHER" id="PTHR10127:SF780">
    <property type="entry name" value="METALLOENDOPEPTIDASE"/>
    <property type="match status" value="1"/>
</dbReference>
<dbReference type="RefSeq" id="XP_066913055.1">
    <property type="nucleotide sequence ID" value="XM_067056954.1"/>
</dbReference>
<evidence type="ECO:0000313" key="12">
    <source>
        <dbReference type="Proteomes" id="UP000594262"/>
    </source>
</evidence>
<dbReference type="InterPro" id="IPR001506">
    <property type="entry name" value="Peptidase_M12A"/>
</dbReference>
<evidence type="ECO:0000256" key="2">
    <source>
        <dbReference type="ARBA" id="ARBA00022670"/>
    </source>
</evidence>
<proteinExistence type="predicted"/>
<dbReference type="InterPro" id="IPR006026">
    <property type="entry name" value="Peptidase_Metallo"/>
</dbReference>
<dbReference type="AlphaFoldDB" id="A0A7M5V065"/>
<evidence type="ECO:0000256" key="9">
    <source>
        <dbReference type="RuleBase" id="RU361183"/>
    </source>
</evidence>
<keyword evidence="4 8" id="KW-0378">Hydrolase</keyword>
<dbReference type="CDD" id="cd04280">
    <property type="entry name" value="ZnMc_astacin_like"/>
    <property type="match status" value="1"/>
</dbReference>